<evidence type="ECO:0000313" key="3">
    <source>
        <dbReference type="EMBL" id="WNM22801.1"/>
    </source>
</evidence>
<reference evidence="3 4" key="1">
    <citation type="submission" date="2023-09" db="EMBL/GenBank/DDBJ databases">
        <title>Flavobacterium sp. a novel bacteria isolate from Pepper rhizosphere.</title>
        <authorList>
            <person name="Peng Y."/>
            <person name="Lee J."/>
        </authorList>
    </citation>
    <scope>NUCLEOTIDE SEQUENCE [LARGE SCALE GENOMIC DNA]</scope>
    <source>
        <strain evidence="2">PMR2A8</strain>
        <strain evidence="3 4">PMTSA4</strain>
    </source>
</reference>
<proteinExistence type="predicted"/>
<dbReference type="RefSeq" id="WP_313322907.1">
    <property type="nucleotide sequence ID" value="NZ_CP134878.1"/>
</dbReference>
<dbReference type="PANTHER" id="PTHR12526">
    <property type="entry name" value="GLYCOSYLTRANSFERASE"/>
    <property type="match status" value="1"/>
</dbReference>
<dbReference type="InterPro" id="IPR001296">
    <property type="entry name" value="Glyco_trans_1"/>
</dbReference>
<dbReference type="Proteomes" id="UP001304515">
    <property type="component" value="Chromosome"/>
</dbReference>
<dbReference type="EMBL" id="CP134878">
    <property type="protein sequence ID" value="WNM18750.1"/>
    <property type="molecule type" value="Genomic_DNA"/>
</dbReference>
<organism evidence="3 4">
    <name type="scientific">Flavobacterium capsici</name>
    <dbReference type="NCBI Taxonomy" id="3075618"/>
    <lineage>
        <taxon>Bacteria</taxon>
        <taxon>Pseudomonadati</taxon>
        <taxon>Bacteroidota</taxon>
        <taxon>Flavobacteriia</taxon>
        <taxon>Flavobacteriales</taxon>
        <taxon>Flavobacteriaceae</taxon>
        <taxon>Flavobacterium</taxon>
    </lineage>
</organism>
<gene>
    <name evidence="3" type="ORF">RN605_05420</name>
    <name evidence="2" type="ORF">RN608_12120</name>
</gene>
<evidence type="ECO:0000313" key="2">
    <source>
        <dbReference type="EMBL" id="WNM18750.1"/>
    </source>
</evidence>
<dbReference type="EC" id="2.4.-.-" evidence="3"/>
<evidence type="ECO:0000313" key="4">
    <source>
        <dbReference type="Proteomes" id="UP001304515"/>
    </source>
</evidence>
<sequence>MNTNHKIAIVSSSLGVGGAEKFASLLSFMLNSIGYEIHNIIINDFVVYDYKGTLVNLGEIFSESKGVFRSLKKGKHIANYLKENNIKIVIDNRSRPTISRELFTKWVYGSANKYYFFHSSNLEMYLTSSVFWAKKIFSDATKLICVSKNIEDVLKAKYNFRNTITLYNPVVFEDKVYEKPTNLPEKYFLFFGRFEENVKNFSLMLESFAKSNSFQSGYDLVLIGDGSSKDYIISKSKTLQIENHVHILPFQKDIKPFIQHAFATLLTSHFEGFPMSIIESLAVGTPVVSVDCESGPKEIVVNKSNGLLVDNHNVDAFGEAIKLLIDDQNLYQNCKNNAKKSVEHLSLENITQQWEQLLENT</sequence>
<dbReference type="AlphaFoldDB" id="A0AA96J8V5"/>
<dbReference type="PANTHER" id="PTHR12526:SF630">
    <property type="entry name" value="GLYCOSYLTRANSFERASE"/>
    <property type="match status" value="1"/>
</dbReference>
<dbReference type="KEGG" id="fcj:RN605_05420"/>
<protein>
    <submittedName>
        <fullName evidence="3">Glycosyltransferase</fullName>
        <ecNumber evidence="3">2.4.-.-</ecNumber>
    </submittedName>
</protein>
<dbReference type="EMBL" id="CP134890">
    <property type="protein sequence ID" value="WNM22801.1"/>
    <property type="molecule type" value="Genomic_DNA"/>
</dbReference>
<keyword evidence="3" id="KW-0808">Transferase</keyword>
<dbReference type="SUPFAM" id="SSF53756">
    <property type="entry name" value="UDP-Glycosyltransferase/glycogen phosphorylase"/>
    <property type="match status" value="1"/>
</dbReference>
<dbReference type="Gene3D" id="3.40.50.2000">
    <property type="entry name" value="Glycogen Phosphorylase B"/>
    <property type="match status" value="2"/>
</dbReference>
<name>A0AA96J8V5_9FLAO</name>
<evidence type="ECO:0000259" key="1">
    <source>
        <dbReference type="Pfam" id="PF00534"/>
    </source>
</evidence>
<dbReference type="Pfam" id="PF00534">
    <property type="entry name" value="Glycos_transf_1"/>
    <property type="match status" value="1"/>
</dbReference>
<keyword evidence="3" id="KW-0328">Glycosyltransferase</keyword>
<accession>A0AA96J265</accession>
<keyword evidence="4" id="KW-1185">Reference proteome</keyword>
<dbReference type="GO" id="GO:0016757">
    <property type="term" value="F:glycosyltransferase activity"/>
    <property type="evidence" value="ECO:0007669"/>
    <property type="project" value="UniProtKB-KW"/>
</dbReference>
<feature type="domain" description="Glycosyl transferase family 1" evidence="1">
    <location>
        <begin position="180"/>
        <end position="340"/>
    </location>
</feature>
<accession>A0AA96J8V5</accession>